<evidence type="ECO:0000313" key="1">
    <source>
        <dbReference type="EMBL" id="KAG8059944.1"/>
    </source>
</evidence>
<sequence length="103" mass="12010">MLERRIFDFLLKDLFVHFGFLELQLRCTPLHVVALHESQDITECLIASDTNVNTQDRWQDMEIVAKEKGQAASASHEEVDLDELLDDLNLRSCMQRELLLSMY</sequence>
<organism evidence="1 2">
    <name type="scientific">Zizania palustris</name>
    <name type="common">Northern wild rice</name>
    <dbReference type="NCBI Taxonomy" id="103762"/>
    <lineage>
        <taxon>Eukaryota</taxon>
        <taxon>Viridiplantae</taxon>
        <taxon>Streptophyta</taxon>
        <taxon>Embryophyta</taxon>
        <taxon>Tracheophyta</taxon>
        <taxon>Spermatophyta</taxon>
        <taxon>Magnoliopsida</taxon>
        <taxon>Liliopsida</taxon>
        <taxon>Poales</taxon>
        <taxon>Poaceae</taxon>
        <taxon>BOP clade</taxon>
        <taxon>Oryzoideae</taxon>
        <taxon>Oryzeae</taxon>
        <taxon>Zizaniinae</taxon>
        <taxon>Zizania</taxon>
    </lineage>
</organism>
<comment type="caution">
    <text evidence="1">The sequence shown here is derived from an EMBL/GenBank/DDBJ whole genome shotgun (WGS) entry which is preliminary data.</text>
</comment>
<keyword evidence="2" id="KW-1185">Reference proteome</keyword>
<dbReference type="AlphaFoldDB" id="A0A8J5VWG8"/>
<reference evidence="1" key="1">
    <citation type="journal article" date="2021" name="bioRxiv">
        <title>Whole Genome Assembly and Annotation of Northern Wild Rice, Zizania palustris L., Supports a Whole Genome Duplication in the Zizania Genus.</title>
        <authorList>
            <person name="Haas M."/>
            <person name="Kono T."/>
            <person name="Macchietto M."/>
            <person name="Millas R."/>
            <person name="McGilp L."/>
            <person name="Shao M."/>
            <person name="Duquette J."/>
            <person name="Hirsch C.N."/>
            <person name="Kimball J."/>
        </authorList>
    </citation>
    <scope>NUCLEOTIDE SEQUENCE</scope>
    <source>
        <tissue evidence="1">Fresh leaf tissue</tissue>
    </source>
</reference>
<name>A0A8J5VWG8_ZIZPA</name>
<accession>A0A8J5VWG8</accession>
<dbReference type="Proteomes" id="UP000729402">
    <property type="component" value="Unassembled WGS sequence"/>
</dbReference>
<reference evidence="1" key="2">
    <citation type="submission" date="2021-02" db="EMBL/GenBank/DDBJ databases">
        <authorList>
            <person name="Kimball J.A."/>
            <person name="Haas M.W."/>
            <person name="Macchietto M."/>
            <person name="Kono T."/>
            <person name="Duquette J."/>
            <person name="Shao M."/>
        </authorList>
    </citation>
    <scope>NUCLEOTIDE SEQUENCE</scope>
    <source>
        <tissue evidence="1">Fresh leaf tissue</tissue>
    </source>
</reference>
<dbReference type="EMBL" id="JAAALK010000287">
    <property type="protein sequence ID" value="KAG8059944.1"/>
    <property type="molecule type" value="Genomic_DNA"/>
</dbReference>
<proteinExistence type="predicted"/>
<evidence type="ECO:0000313" key="2">
    <source>
        <dbReference type="Proteomes" id="UP000729402"/>
    </source>
</evidence>
<gene>
    <name evidence="1" type="ORF">GUJ93_ZPchr0002g26230</name>
</gene>
<protein>
    <submittedName>
        <fullName evidence="1">Uncharacterized protein</fullName>
    </submittedName>
</protein>